<feature type="compositionally biased region" description="Pro residues" evidence="1">
    <location>
        <begin position="193"/>
        <end position="202"/>
    </location>
</feature>
<gene>
    <name evidence="3" type="ORF">GR170_00155</name>
</gene>
<accession>A0A6L7FWI7</accession>
<evidence type="ECO:0000256" key="2">
    <source>
        <dbReference type="SAM" id="Phobius"/>
    </source>
</evidence>
<feature type="region of interest" description="Disordered" evidence="1">
    <location>
        <begin position="158"/>
        <end position="202"/>
    </location>
</feature>
<dbReference type="EMBL" id="WUMU01000001">
    <property type="protein sequence ID" value="MXN16231.1"/>
    <property type="molecule type" value="Genomic_DNA"/>
</dbReference>
<evidence type="ECO:0000256" key="1">
    <source>
        <dbReference type="SAM" id="MobiDB-lite"/>
    </source>
</evidence>
<dbReference type="AlphaFoldDB" id="A0A6L7FWI7"/>
<feature type="transmembrane region" description="Helical" evidence="2">
    <location>
        <begin position="20"/>
        <end position="41"/>
    </location>
</feature>
<dbReference type="Pfam" id="PF13801">
    <property type="entry name" value="Metal_resist"/>
    <property type="match status" value="1"/>
</dbReference>
<reference evidence="3 4" key="1">
    <citation type="submission" date="2019-12" db="EMBL/GenBank/DDBJ databases">
        <authorList>
            <person name="Li M."/>
        </authorList>
    </citation>
    <scope>NUCLEOTIDE SEQUENCE [LARGE SCALE GENOMIC DNA]</scope>
    <source>
        <strain evidence="3 4">GBMRC 2024</strain>
    </source>
</reference>
<sequence>MTEPTSGQRPARRSSPALRILLFASLAVNLAVAGVVVGSLVHSRHDRPGGGPPRIDQIGGVLTFALSDDDRRAIGRAIWKDMRANRPDKGAVQAEFSQIVSALRAEPYDPTVVENSLKRQLDEAMRRQEVGQTILLQRISEMDRSARLAFADRLEEAATKLRTEGPNALRPDRAEKGHDGKAGGKSGERPADKAPPPPPPVE</sequence>
<proteinExistence type="predicted"/>
<name>A0A6L7FWI7_9RHOB</name>
<organism evidence="3 4">
    <name type="scientific">Pseudooceanicola albus</name>
    <dbReference type="NCBI Taxonomy" id="2692189"/>
    <lineage>
        <taxon>Bacteria</taxon>
        <taxon>Pseudomonadati</taxon>
        <taxon>Pseudomonadota</taxon>
        <taxon>Alphaproteobacteria</taxon>
        <taxon>Rhodobacterales</taxon>
        <taxon>Paracoccaceae</taxon>
        <taxon>Pseudooceanicola</taxon>
    </lineage>
</organism>
<evidence type="ECO:0000313" key="3">
    <source>
        <dbReference type="EMBL" id="MXN16231.1"/>
    </source>
</evidence>
<evidence type="ECO:0000313" key="4">
    <source>
        <dbReference type="Proteomes" id="UP000477911"/>
    </source>
</evidence>
<dbReference type="Proteomes" id="UP000477911">
    <property type="component" value="Unassembled WGS sequence"/>
</dbReference>
<feature type="compositionally biased region" description="Basic and acidic residues" evidence="1">
    <location>
        <begin position="170"/>
        <end position="192"/>
    </location>
</feature>
<keyword evidence="2" id="KW-0812">Transmembrane</keyword>
<protein>
    <submittedName>
        <fullName evidence="3">Periplasmic heavy metal sensor</fullName>
    </submittedName>
</protein>
<keyword evidence="2" id="KW-1133">Transmembrane helix</keyword>
<dbReference type="RefSeq" id="WP_160890785.1">
    <property type="nucleotide sequence ID" value="NZ_WUMU01000001.1"/>
</dbReference>
<dbReference type="InterPro" id="IPR025961">
    <property type="entry name" value="Metal_resist"/>
</dbReference>
<comment type="caution">
    <text evidence="3">The sequence shown here is derived from an EMBL/GenBank/DDBJ whole genome shotgun (WGS) entry which is preliminary data.</text>
</comment>
<keyword evidence="2" id="KW-0472">Membrane</keyword>
<keyword evidence="4" id="KW-1185">Reference proteome</keyword>